<comment type="caution">
    <text evidence="1">The sequence shown here is derived from an EMBL/GenBank/DDBJ whole genome shotgun (WGS) entry which is preliminary data.</text>
</comment>
<reference evidence="1 2" key="1">
    <citation type="submission" date="2018-07" db="EMBL/GenBank/DDBJ databases">
        <title>Genomic Encyclopedia of Type Strains, Phase IV (KMG-IV): sequencing the most valuable type-strain genomes for metagenomic binning, comparative biology and taxonomic classification.</title>
        <authorList>
            <person name="Goeker M."/>
        </authorList>
    </citation>
    <scope>NUCLEOTIDE SEQUENCE [LARGE SCALE GENOMIC DNA]</scope>
    <source>
        <strain evidence="1 2">DSM 101478</strain>
    </source>
</reference>
<keyword evidence="2" id="KW-1185">Reference proteome</keyword>
<dbReference type="Proteomes" id="UP000255317">
    <property type="component" value="Unassembled WGS sequence"/>
</dbReference>
<dbReference type="PROSITE" id="PS51257">
    <property type="entry name" value="PROKAR_LIPOPROTEIN"/>
    <property type="match status" value="1"/>
</dbReference>
<dbReference type="EMBL" id="QRAO01000003">
    <property type="protein sequence ID" value="RDK85534.1"/>
    <property type="molecule type" value="Genomic_DNA"/>
</dbReference>
<protein>
    <submittedName>
        <fullName evidence="1">Uncharacterized protein</fullName>
    </submittedName>
</protein>
<dbReference type="OrthoDB" id="1428721at2"/>
<proteinExistence type="predicted"/>
<evidence type="ECO:0000313" key="1">
    <source>
        <dbReference type="EMBL" id="RDK85534.1"/>
    </source>
</evidence>
<name>A0A370QAY0_9FLAO</name>
<evidence type="ECO:0000313" key="2">
    <source>
        <dbReference type="Proteomes" id="UP000255317"/>
    </source>
</evidence>
<accession>A0A370QAY0</accession>
<organism evidence="1 2">
    <name type="scientific">Marinirhabdus gelatinilytica</name>
    <dbReference type="NCBI Taxonomy" id="1703343"/>
    <lineage>
        <taxon>Bacteria</taxon>
        <taxon>Pseudomonadati</taxon>
        <taxon>Bacteroidota</taxon>
        <taxon>Flavobacteriia</taxon>
        <taxon>Flavobacteriales</taxon>
        <taxon>Flavobacteriaceae</taxon>
    </lineage>
</organism>
<sequence length="271" mass="31619">MKTINYIVISFIILSVVTGCKSVVFKKIEDVIPISEYTAYVFRLCEYRNTYGNKRYFLCDSPCEARDVNANDSIQVVEELYAFQSNTNPEDIVYITSKSDKYILKNAGIFNDPRYKKYIAVYDFEYVYFGNFTENKKISFVNPEEALTFWLRPVPEDCRFVVDSIFSETAVKNSISNKKLGFDGLFKVPIQFIETDRKMVQSRKDTTAVTIMRLADGEIYFEGGGKRYSLSQKRRLRYHPVYRNTHDSIVQKIVLDSVRANRQLEIDFGEY</sequence>
<gene>
    <name evidence="1" type="ORF">C8D94_103361</name>
</gene>
<dbReference type="AlphaFoldDB" id="A0A370QAY0"/>
<dbReference type="RefSeq" id="WP_115123943.1">
    <property type="nucleotide sequence ID" value="NZ_QRAO01000003.1"/>
</dbReference>